<dbReference type="InterPro" id="IPR035986">
    <property type="entry name" value="PKD_dom_sf"/>
</dbReference>
<feature type="signal peptide" evidence="1">
    <location>
        <begin position="1"/>
        <end position="18"/>
    </location>
</feature>
<dbReference type="InterPro" id="IPR013783">
    <property type="entry name" value="Ig-like_fold"/>
</dbReference>
<evidence type="ECO:0000313" key="3">
    <source>
        <dbReference type="EMBL" id="NJB72060.1"/>
    </source>
</evidence>
<feature type="chain" id="PRO_5032984946" evidence="1">
    <location>
        <begin position="19"/>
        <end position="880"/>
    </location>
</feature>
<dbReference type="PROSITE" id="PS50093">
    <property type="entry name" value="PKD"/>
    <property type="match status" value="1"/>
</dbReference>
<organism evidence="3 4">
    <name type="scientific">Saonia flava</name>
    <dbReference type="NCBI Taxonomy" id="523696"/>
    <lineage>
        <taxon>Bacteria</taxon>
        <taxon>Pseudomonadati</taxon>
        <taxon>Bacteroidota</taxon>
        <taxon>Flavobacteriia</taxon>
        <taxon>Flavobacteriales</taxon>
        <taxon>Flavobacteriaceae</taxon>
        <taxon>Saonia</taxon>
    </lineage>
</organism>
<evidence type="ECO:0000259" key="2">
    <source>
        <dbReference type="PROSITE" id="PS50093"/>
    </source>
</evidence>
<dbReference type="SUPFAM" id="SSF49299">
    <property type="entry name" value="PKD domain"/>
    <property type="match status" value="1"/>
</dbReference>
<dbReference type="Pfam" id="PF13585">
    <property type="entry name" value="CHU_C"/>
    <property type="match status" value="1"/>
</dbReference>
<evidence type="ECO:0000313" key="4">
    <source>
        <dbReference type="Proteomes" id="UP000590442"/>
    </source>
</evidence>
<dbReference type="AlphaFoldDB" id="A0A846QYR3"/>
<feature type="domain" description="PKD" evidence="2">
    <location>
        <begin position="396"/>
        <end position="448"/>
    </location>
</feature>
<keyword evidence="1" id="KW-0732">Signal</keyword>
<protein>
    <submittedName>
        <fullName evidence="3">Gliding motility-associated-like protein</fullName>
    </submittedName>
</protein>
<dbReference type="InterPro" id="IPR026341">
    <property type="entry name" value="T9SS_type_B"/>
</dbReference>
<gene>
    <name evidence="3" type="ORF">GGR42_002551</name>
</gene>
<dbReference type="SUPFAM" id="SSF50969">
    <property type="entry name" value="YVTN repeat-like/Quinoprotein amine dehydrogenase"/>
    <property type="match status" value="1"/>
</dbReference>
<dbReference type="InterPro" id="IPR011044">
    <property type="entry name" value="Quino_amine_DH_bsu"/>
</dbReference>
<evidence type="ECO:0000256" key="1">
    <source>
        <dbReference type="SAM" id="SignalP"/>
    </source>
</evidence>
<keyword evidence="4" id="KW-1185">Reference proteome</keyword>
<sequence length="880" mass="96520">MKQAICFLMLLLACTTYGQREASNWFFGANAGLDFNSGAPQILNGGQLNTVEGCETFSDVNGNLLFYTDGKTVWNRNHGIMPNGTGLKGSFSTTQSALVVPNPVIEDIFYVFTPDDALAYNGEGGSNGFNYSVIDMGLDGGNGDVLIKNIDLLENASENVTAVIGPDGISYWVVTHYQNQFYSYLVDGTGVNEEPVISILGPTVTGGDNIRGSIKISPNGKKLAIANTIIEPEYTSSLHLFDFDNITGVVSNAIQIPSKRLYYGVEFSSNSSKLYSSGLAIDDTVGDVDVGSLEIVQFDLNDFDIPASEYLVGTYPSTLAGNVSGALQMGIDKKIYHAVPGEKLSVIRTPNLKGIDCDFRLFEVDLGDNALSTYGLPPFIQSFFETIVTIENFCEGEATTFTTDSSADIASISWDFGDPSSGSDNSSSDLNPTHIFSAYGVYTVTIDVDFISGPSKKYIEFVEIAESPNVTNSIELVQCDVDGLDDGLSIFNLSESISLFSNGNEDINALFFISMDDAIANINQLSSESYENTSNGQIIYARAFENAECYTFVQIELTVKAMSDLGTYAAAQICDIGNSLLVFTVDISDVYEYIANDFPNNDGISIFTSESNALLEVEPLALEKYQIGPFDEWAFYFRLENNNACDFMGKLPLDIISRPEFEDTVNLKLCGNGTVLEAPEGFLTYSWSTGENAQSITVNEVGNYSVDFSVDNCSYTQHFILEESSDLKINEIEVWDFRDNNEVIVHAETENSEILYSIDDGFTYQTVNSFKNLKPGIYGISVTDNCKTIDSSVVVGGLNSFFSPNNDGINDIWTLANAEFFPNFEISIFDRFGQLISTFKDGQEGWNGTYNNQLMPSTDYWYKLKLENGRTVNGHFALKR</sequence>
<accession>A0A846QYR3</accession>
<dbReference type="Proteomes" id="UP000590442">
    <property type="component" value="Unassembled WGS sequence"/>
</dbReference>
<dbReference type="Pfam" id="PF18911">
    <property type="entry name" value="PKD_4"/>
    <property type="match status" value="1"/>
</dbReference>
<reference evidence="3 4" key="1">
    <citation type="submission" date="2020-03" db="EMBL/GenBank/DDBJ databases">
        <title>Genomic Encyclopedia of Type Strains, Phase IV (KMG-IV): sequencing the most valuable type-strain genomes for metagenomic binning, comparative biology and taxonomic classification.</title>
        <authorList>
            <person name="Goeker M."/>
        </authorList>
    </citation>
    <scope>NUCLEOTIDE SEQUENCE [LARGE SCALE GENOMIC DNA]</scope>
    <source>
        <strain evidence="3 4">DSM 29762</strain>
    </source>
</reference>
<name>A0A846QYR3_9FLAO</name>
<dbReference type="Gene3D" id="2.60.40.10">
    <property type="entry name" value="Immunoglobulins"/>
    <property type="match status" value="1"/>
</dbReference>
<dbReference type="CDD" id="cd00146">
    <property type="entry name" value="PKD"/>
    <property type="match status" value="1"/>
</dbReference>
<dbReference type="EMBL" id="JAATJJ010000002">
    <property type="protein sequence ID" value="NJB72060.1"/>
    <property type="molecule type" value="Genomic_DNA"/>
</dbReference>
<dbReference type="RefSeq" id="WP_167964706.1">
    <property type="nucleotide sequence ID" value="NZ_JAATJJ010000002.1"/>
</dbReference>
<proteinExistence type="predicted"/>
<dbReference type="NCBIfam" id="TIGR04131">
    <property type="entry name" value="Bac_Flav_CTERM"/>
    <property type="match status" value="1"/>
</dbReference>
<comment type="caution">
    <text evidence="3">The sequence shown here is derived from an EMBL/GenBank/DDBJ whole genome shotgun (WGS) entry which is preliminary data.</text>
</comment>
<dbReference type="InterPro" id="IPR000601">
    <property type="entry name" value="PKD_dom"/>
</dbReference>